<evidence type="ECO:0000256" key="2">
    <source>
        <dbReference type="SAM" id="MobiDB-lite"/>
    </source>
</evidence>
<evidence type="ECO:0000256" key="3">
    <source>
        <dbReference type="SAM" id="Phobius"/>
    </source>
</evidence>
<feature type="transmembrane region" description="Helical" evidence="3">
    <location>
        <begin position="93"/>
        <end position="112"/>
    </location>
</feature>
<feature type="transmembrane region" description="Helical" evidence="3">
    <location>
        <begin position="233"/>
        <end position="258"/>
    </location>
</feature>
<feature type="transmembrane region" description="Helical" evidence="3">
    <location>
        <begin position="163"/>
        <end position="184"/>
    </location>
</feature>
<evidence type="ECO:0000313" key="4">
    <source>
        <dbReference type="EMBL" id="KAK9277407.1"/>
    </source>
</evidence>
<accession>A0AAP0RGH1</accession>
<feature type="region of interest" description="Disordered" evidence="2">
    <location>
        <begin position="1"/>
        <end position="22"/>
    </location>
</feature>
<dbReference type="Pfam" id="PF01554">
    <property type="entry name" value="MatE"/>
    <property type="match status" value="2"/>
</dbReference>
<dbReference type="AlphaFoldDB" id="A0AAP0RGH1"/>
<organism evidence="4 5">
    <name type="scientific">Liquidambar formosana</name>
    <name type="common">Formosan gum</name>
    <dbReference type="NCBI Taxonomy" id="63359"/>
    <lineage>
        <taxon>Eukaryota</taxon>
        <taxon>Viridiplantae</taxon>
        <taxon>Streptophyta</taxon>
        <taxon>Embryophyta</taxon>
        <taxon>Tracheophyta</taxon>
        <taxon>Spermatophyta</taxon>
        <taxon>Magnoliopsida</taxon>
        <taxon>eudicotyledons</taxon>
        <taxon>Gunneridae</taxon>
        <taxon>Pentapetalae</taxon>
        <taxon>Saxifragales</taxon>
        <taxon>Altingiaceae</taxon>
        <taxon>Liquidambar</taxon>
    </lineage>
</organism>
<gene>
    <name evidence="4" type="ORF">L1049_006950</name>
</gene>
<feature type="transmembrane region" description="Helical" evidence="3">
    <location>
        <begin position="62"/>
        <end position="87"/>
    </location>
</feature>
<feature type="transmembrane region" description="Helical" evidence="3">
    <location>
        <begin position="124"/>
        <end position="143"/>
    </location>
</feature>
<keyword evidence="5" id="KW-1185">Reference proteome</keyword>
<keyword evidence="3" id="KW-0812">Transmembrane</keyword>
<protein>
    <submittedName>
        <fullName evidence="4">Uncharacterized protein</fullName>
    </submittedName>
</protein>
<evidence type="ECO:0000256" key="1">
    <source>
        <dbReference type="ARBA" id="ARBA00010199"/>
    </source>
</evidence>
<keyword evidence="3" id="KW-0472">Membrane</keyword>
<dbReference type="PANTHER" id="PTHR11206">
    <property type="entry name" value="MULTIDRUG RESISTANCE PROTEIN"/>
    <property type="match status" value="1"/>
</dbReference>
<name>A0AAP0RGH1_LIQFO</name>
<dbReference type="EMBL" id="JBBPBK010000010">
    <property type="protein sequence ID" value="KAK9277407.1"/>
    <property type="molecule type" value="Genomic_DNA"/>
</dbReference>
<dbReference type="GO" id="GO:0042910">
    <property type="term" value="F:xenobiotic transmembrane transporter activity"/>
    <property type="evidence" value="ECO:0007669"/>
    <property type="project" value="InterPro"/>
</dbReference>
<feature type="transmembrane region" description="Helical" evidence="3">
    <location>
        <begin position="265"/>
        <end position="285"/>
    </location>
</feature>
<reference evidence="4 5" key="1">
    <citation type="journal article" date="2024" name="Plant J.">
        <title>Genome sequences and population genomics reveal climatic adaptation and genomic divergence between two closely related sweetgum species.</title>
        <authorList>
            <person name="Xu W.Q."/>
            <person name="Ren C.Q."/>
            <person name="Zhang X.Y."/>
            <person name="Comes H.P."/>
            <person name="Liu X.H."/>
            <person name="Li Y.G."/>
            <person name="Kettle C.J."/>
            <person name="Jalonen R."/>
            <person name="Gaisberger H."/>
            <person name="Ma Y.Z."/>
            <person name="Qiu Y.X."/>
        </authorList>
    </citation>
    <scope>NUCLEOTIDE SEQUENCE [LARGE SCALE GENOMIC DNA]</scope>
    <source>
        <strain evidence="4">Hangzhou</strain>
    </source>
</reference>
<comment type="similarity">
    <text evidence="1">Belongs to the multi antimicrobial extrusion (MATE) (TC 2.A.66.1) family.</text>
</comment>
<dbReference type="Proteomes" id="UP001415857">
    <property type="component" value="Unassembled WGS sequence"/>
</dbReference>
<comment type="caution">
    <text evidence="4">The sequence shown here is derived from an EMBL/GenBank/DDBJ whole genome shotgun (WGS) entry which is preliminary data.</text>
</comment>
<sequence length="317" mass="34564">MESGKQPLLSTGEGDQAQDEQEDQLRAINTSFASFTADSDDIQPIKGVHDFFREFYVESKKLWYIAGPAIFTSICQYSLGAITQVFAGHVSTIALAAVSVENSVIAGFTMGLMNAEVSVDALSICMNILGWTVMVAMGCNAAISVRVSNELGAAHPRTAKFSVVVTVIESMMIGLLLSIILIIFRKEYPSLFSTSADVKEIVYKLTPLLAFCIFVNNLQPILSGVAIGAGWQYFVAFVNIGCYYLLGVPLGLIMGFVLDWGVEGIWVGMLTGTIVQTCVLVFMVYRTNWNREASIAGDRIRTWGGEDTDAKENDVEK</sequence>
<evidence type="ECO:0000313" key="5">
    <source>
        <dbReference type="Proteomes" id="UP001415857"/>
    </source>
</evidence>
<feature type="transmembrane region" description="Helical" evidence="3">
    <location>
        <begin position="205"/>
        <end position="227"/>
    </location>
</feature>
<dbReference type="GO" id="GO:0016020">
    <property type="term" value="C:membrane"/>
    <property type="evidence" value="ECO:0007669"/>
    <property type="project" value="InterPro"/>
</dbReference>
<keyword evidence="3" id="KW-1133">Transmembrane helix</keyword>
<proteinExistence type="inferred from homology"/>
<dbReference type="InterPro" id="IPR002528">
    <property type="entry name" value="MATE_fam"/>
</dbReference>
<dbReference type="GO" id="GO:0015297">
    <property type="term" value="F:antiporter activity"/>
    <property type="evidence" value="ECO:0007669"/>
    <property type="project" value="InterPro"/>
</dbReference>